<dbReference type="Pfam" id="PF00440">
    <property type="entry name" value="TetR_N"/>
    <property type="match status" value="1"/>
</dbReference>
<evidence type="ECO:0000259" key="3">
    <source>
        <dbReference type="PROSITE" id="PS50977"/>
    </source>
</evidence>
<dbReference type="InterPro" id="IPR009057">
    <property type="entry name" value="Homeodomain-like_sf"/>
</dbReference>
<evidence type="ECO:0000256" key="2">
    <source>
        <dbReference type="PROSITE-ProRule" id="PRU00335"/>
    </source>
</evidence>
<reference evidence="4 5" key="1">
    <citation type="submission" date="2016-10" db="EMBL/GenBank/DDBJ databases">
        <authorList>
            <person name="de Groot N.N."/>
        </authorList>
    </citation>
    <scope>NUCLEOTIDE SEQUENCE [LARGE SCALE GENOMIC DNA]</scope>
    <source>
        <strain evidence="4 5">DSM 17925</strain>
    </source>
</reference>
<dbReference type="InterPro" id="IPR001647">
    <property type="entry name" value="HTH_TetR"/>
</dbReference>
<dbReference type="OrthoDB" id="9787680at2"/>
<evidence type="ECO:0000256" key="1">
    <source>
        <dbReference type="ARBA" id="ARBA00023125"/>
    </source>
</evidence>
<feature type="DNA-binding region" description="H-T-H motif" evidence="2">
    <location>
        <begin position="25"/>
        <end position="44"/>
    </location>
</feature>
<keyword evidence="1 2" id="KW-0238">DNA-binding</keyword>
<dbReference type="AlphaFoldDB" id="A0A1I0RZZ8"/>
<organism evidence="4 5">
    <name type="scientific">Cognatiyoonia koreensis</name>
    <dbReference type="NCBI Taxonomy" id="364200"/>
    <lineage>
        <taxon>Bacteria</taxon>
        <taxon>Pseudomonadati</taxon>
        <taxon>Pseudomonadota</taxon>
        <taxon>Alphaproteobacteria</taxon>
        <taxon>Rhodobacterales</taxon>
        <taxon>Paracoccaceae</taxon>
        <taxon>Cognatiyoonia</taxon>
    </lineage>
</organism>
<dbReference type="STRING" id="364200.SAMN04488515_3619"/>
<name>A0A1I0RZZ8_9RHOB</name>
<protein>
    <submittedName>
        <fullName evidence="4">Transcriptional regulator, TetR family</fullName>
    </submittedName>
</protein>
<evidence type="ECO:0000313" key="4">
    <source>
        <dbReference type="EMBL" id="SEW47443.1"/>
    </source>
</evidence>
<proteinExistence type="predicted"/>
<dbReference type="EMBL" id="FOIZ01000003">
    <property type="protein sequence ID" value="SEW47443.1"/>
    <property type="molecule type" value="Genomic_DNA"/>
</dbReference>
<dbReference type="GO" id="GO:0003677">
    <property type="term" value="F:DNA binding"/>
    <property type="evidence" value="ECO:0007669"/>
    <property type="project" value="UniProtKB-UniRule"/>
</dbReference>
<keyword evidence="5" id="KW-1185">Reference proteome</keyword>
<dbReference type="Proteomes" id="UP000199167">
    <property type="component" value="Unassembled WGS sequence"/>
</dbReference>
<accession>A0A1I0RZZ8</accession>
<evidence type="ECO:0000313" key="5">
    <source>
        <dbReference type="Proteomes" id="UP000199167"/>
    </source>
</evidence>
<feature type="domain" description="HTH tetR-type" evidence="3">
    <location>
        <begin position="2"/>
        <end position="62"/>
    </location>
</feature>
<gene>
    <name evidence="4" type="ORF">SAMN04488515_3619</name>
</gene>
<dbReference type="PROSITE" id="PS50977">
    <property type="entry name" value="HTH_TETR_2"/>
    <property type="match status" value="1"/>
</dbReference>
<sequence>MNKMATKIAGGLERAFASQGFAAPSVEDLRDAAGVSLRTLYKYAPSRDAMIQLALEHRHQRYLEHVFSDASDSSGQDLGKTLERVANWMQTEASHGCLFHAAVASAPGDTELRRLLQKHKAEVSQLAVSRAGIDLNPDDALVIIEGLTQAWPLTKGAALTSAKRLALLAEAAPVQFDRSQSGANARRSAKS</sequence>
<dbReference type="Gene3D" id="1.10.357.10">
    <property type="entry name" value="Tetracycline Repressor, domain 2"/>
    <property type="match status" value="1"/>
</dbReference>
<dbReference type="SUPFAM" id="SSF46689">
    <property type="entry name" value="Homeodomain-like"/>
    <property type="match status" value="1"/>
</dbReference>